<proteinExistence type="predicted"/>
<dbReference type="EMBL" id="BGZK01002322">
    <property type="protein sequence ID" value="GBP92919.1"/>
    <property type="molecule type" value="Genomic_DNA"/>
</dbReference>
<gene>
    <name evidence="1" type="ORF">EVAR_65018_1</name>
</gene>
<dbReference type="AlphaFoldDB" id="A0A4C2A157"/>
<protein>
    <submittedName>
        <fullName evidence="1">Uncharacterized protein</fullName>
    </submittedName>
</protein>
<name>A0A4C2A157_EUMVA</name>
<reference evidence="1 2" key="1">
    <citation type="journal article" date="2019" name="Commun. Biol.">
        <title>The bagworm genome reveals a unique fibroin gene that provides high tensile strength.</title>
        <authorList>
            <person name="Kono N."/>
            <person name="Nakamura H."/>
            <person name="Ohtoshi R."/>
            <person name="Tomita M."/>
            <person name="Numata K."/>
            <person name="Arakawa K."/>
        </authorList>
    </citation>
    <scope>NUCLEOTIDE SEQUENCE [LARGE SCALE GENOMIC DNA]</scope>
</reference>
<evidence type="ECO:0000313" key="2">
    <source>
        <dbReference type="Proteomes" id="UP000299102"/>
    </source>
</evidence>
<sequence>MRQKSTKEHMIHFLGLLENNKIDRIGYPNCEHTTIAIPSTVTLLGRRLRGDCTRCDPAFVLIANTTLGNRWDHAGTGRPGRHAPGHRRGECSANASYLYALNKQIAAASTTSTSISASAPTRPERLANLWTEYLLIELPTDEVITDLAYR</sequence>
<dbReference type="Proteomes" id="UP000299102">
    <property type="component" value="Unassembled WGS sequence"/>
</dbReference>
<evidence type="ECO:0000313" key="1">
    <source>
        <dbReference type="EMBL" id="GBP92919.1"/>
    </source>
</evidence>
<keyword evidence="2" id="KW-1185">Reference proteome</keyword>
<accession>A0A4C2A157</accession>
<organism evidence="1 2">
    <name type="scientific">Eumeta variegata</name>
    <name type="common">Bagworm moth</name>
    <name type="synonym">Eumeta japonica</name>
    <dbReference type="NCBI Taxonomy" id="151549"/>
    <lineage>
        <taxon>Eukaryota</taxon>
        <taxon>Metazoa</taxon>
        <taxon>Ecdysozoa</taxon>
        <taxon>Arthropoda</taxon>
        <taxon>Hexapoda</taxon>
        <taxon>Insecta</taxon>
        <taxon>Pterygota</taxon>
        <taxon>Neoptera</taxon>
        <taxon>Endopterygota</taxon>
        <taxon>Lepidoptera</taxon>
        <taxon>Glossata</taxon>
        <taxon>Ditrysia</taxon>
        <taxon>Tineoidea</taxon>
        <taxon>Psychidae</taxon>
        <taxon>Oiketicinae</taxon>
        <taxon>Eumeta</taxon>
    </lineage>
</organism>
<comment type="caution">
    <text evidence="1">The sequence shown here is derived from an EMBL/GenBank/DDBJ whole genome shotgun (WGS) entry which is preliminary data.</text>
</comment>